<dbReference type="EMBL" id="JAVRQU010000009">
    <property type="protein sequence ID" value="KAK5698623.1"/>
    <property type="molecule type" value="Genomic_DNA"/>
</dbReference>
<sequence length="277" mass="30195">MGASGYGLFESDDDADIVFELDEQAGLPELAKKILAEKAAQNDEGTAKAPKDEHRLSLLSYHNQDESVITAVRDHMNAGKLQEMVDSYVTQFFAANGKDYYTPEYKLCILGACAMTLGCTLTTVFKAQLGALYHDTLKMAEARSQMKRALYGPDGFVDGVQYNLPMGTLTKPTQQAYSGGLLNVQGQFGLFGSPANKPDVVAKMKRMMEAVREDSSGVVSSICVVCGKDEGEGGKMLQKCTACKRRGYCSREHQKAHWKVHKPFCKAVEVVGGEHTG</sequence>
<gene>
    <name evidence="6" type="ORF">LTR97_006269</name>
</gene>
<evidence type="ECO:0000256" key="3">
    <source>
        <dbReference type="ARBA" id="ARBA00022833"/>
    </source>
</evidence>
<comment type="caution">
    <text evidence="6">The sequence shown here is derived from an EMBL/GenBank/DDBJ whole genome shotgun (WGS) entry which is preliminary data.</text>
</comment>
<dbReference type="PROSITE" id="PS01360">
    <property type="entry name" value="ZF_MYND_1"/>
    <property type="match status" value="1"/>
</dbReference>
<evidence type="ECO:0000256" key="2">
    <source>
        <dbReference type="ARBA" id="ARBA00022771"/>
    </source>
</evidence>
<keyword evidence="2 4" id="KW-0863">Zinc-finger</keyword>
<name>A0AAN7W7Q3_9PEZI</name>
<protein>
    <recommendedName>
        <fullName evidence="5">MYND-type domain-containing protein</fullName>
    </recommendedName>
</protein>
<organism evidence="6 7">
    <name type="scientific">Elasticomyces elasticus</name>
    <dbReference type="NCBI Taxonomy" id="574655"/>
    <lineage>
        <taxon>Eukaryota</taxon>
        <taxon>Fungi</taxon>
        <taxon>Dikarya</taxon>
        <taxon>Ascomycota</taxon>
        <taxon>Pezizomycotina</taxon>
        <taxon>Dothideomycetes</taxon>
        <taxon>Dothideomycetidae</taxon>
        <taxon>Mycosphaerellales</taxon>
        <taxon>Teratosphaeriaceae</taxon>
        <taxon>Elasticomyces</taxon>
    </lineage>
</organism>
<evidence type="ECO:0000259" key="5">
    <source>
        <dbReference type="PROSITE" id="PS50865"/>
    </source>
</evidence>
<dbReference type="AlphaFoldDB" id="A0AAN7W7Q3"/>
<dbReference type="Pfam" id="PF01753">
    <property type="entry name" value="zf-MYND"/>
    <property type="match status" value="1"/>
</dbReference>
<dbReference type="Proteomes" id="UP001310594">
    <property type="component" value="Unassembled WGS sequence"/>
</dbReference>
<accession>A0AAN7W7Q3</accession>
<keyword evidence="3" id="KW-0862">Zinc</keyword>
<evidence type="ECO:0000256" key="4">
    <source>
        <dbReference type="PROSITE-ProRule" id="PRU00134"/>
    </source>
</evidence>
<dbReference type="PROSITE" id="PS50865">
    <property type="entry name" value="ZF_MYND_2"/>
    <property type="match status" value="1"/>
</dbReference>
<evidence type="ECO:0000313" key="6">
    <source>
        <dbReference type="EMBL" id="KAK5698623.1"/>
    </source>
</evidence>
<evidence type="ECO:0000256" key="1">
    <source>
        <dbReference type="ARBA" id="ARBA00022723"/>
    </source>
</evidence>
<dbReference type="SUPFAM" id="SSF144232">
    <property type="entry name" value="HIT/MYND zinc finger-like"/>
    <property type="match status" value="1"/>
</dbReference>
<proteinExistence type="predicted"/>
<dbReference type="Gene3D" id="6.10.140.2220">
    <property type="match status" value="1"/>
</dbReference>
<dbReference type="InterPro" id="IPR002893">
    <property type="entry name" value="Znf_MYND"/>
</dbReference>
<evidence type="ECO:0000313" key="7">
    <source>
        <dbReference type="Proteomes" id="UP001310594"/>
    </source>
</evidence>
<dbReference type="GO" id="GO:0008270">
    <property type="term" value="F:zinc ion binding"/>
    <property type="evidence" value="ECO:0007669"/>
    <property type="project" value="UniProtKB-KW"/>
</dbReference>
<feature type="domain" description="MYND-type" evidence="5">
    <location>
        <begin position="223"/>
        <end position="265"/>
    </location>
</feature>
<reference evidence="6" key="1">
    <citation type="submission" date="2023-08" db="EMBL/GenBank/DDBJ databases">
        <title>Black Yeasts Isolated from many extreme environments.</title>
        <authorList>
            <person name="Coleine C."/>
            <person name="Stajich J.E."/>
            <person name="Selbmann L."/>
        </authorList>
    </citation>
    <scope>NUCLEOTIDE SEQUENCE</scope>
    <source>
        <strain evidence="6">CCFEE 5810</strain>
    </source>
</reference>
<keyword evidence="1" id="KW-0479">Metal-binding</keyword>